<dbReference type="NCBIfam" id="TIGR01764">
    <property type="entry name" value="excise"/>
    <property type="match status" value="1"/>
</dbReference>
<reference evidence="2 3" key="1">
    <citation type="journal article" date="2016" name="Int. J. Syst. Evol. Microbiol.">
        <title>Oceanobacillus halophilus sp. nov., a novel moderately halophilic bacterium from a hypersaline lake.</title>
        <authorList>
            <person name="Amoozegar M.A."/>
            <person name="Bagheri M."/>
            <person name="Makhdoumi A."/>
            <person name="Nikou M.M."/>
            <person name="Fazeli S.A.S."/>
            <person name="Schumann P."/>
            <person name="Sproer C."/>
            <person name="Sanchez-Porro C."/>
            <person name="Ventosa A."/>
        </authorList>
    </citation>
    <scope>NUCLEOTIDE SEQUENCE [LARGE SCALE GENOMIC DNA]</scope>
    <source>
        <strain evidence="2 3">DSM 23996</strain>
    </source>
</reference>
<keyword evidence="3" id="KW-1185">Reference proteome</keyword>
<dbReference type="Pfam" id="PF12728">
    <property type="entry name" value="HTH_17"/>
    <property type="match status" value="1"/>
</dbReference>
<accession>A0A494ZV71</accession>
<dbReference type="GO" id="GO:0003677">
    <property type="term" value="F:DNA binding"/>
    <property type="evidence" value="ECO:0007669"/>
    <property type="project" value="UniProtKB-KW"/>
</dbReference>
<dbReference type="EMBL" id="RBZP01000020">
    <property type="protein sequence ID" value="RKQ30017.1"/>
    <property type="molecule type" value="Genomic_DNA"/>
</dbReference>
<dbReference type="SUPFAM" id="SSF46955">
    <property type="entry name" value="Putative DNA-binding domain"/>
    <property type="match status" value="1"/>
</dbReference>
<comment type="caution">
    <text evidence="2">The sequence shown here is derived from an EMBL/GenBank/DDBJ whole genome shotgun (WGS) entry which is preliminary data.</text>
</comment>
<dbReference type="RefSeq" id="WP_121205734.1">
    <property type="nucleotide sequence ID" value="NZ_RBZP01000020.1"/>
</dbReference>
<dbReference type="OrthoDB" id="515428at2"/>
<evidence type="ECO:0000313" key="3">
    <source>
        <dbReference type="Proteomes" id="UP000269301"/>
    </source>
</evidence>
<evidence type="ECO:0000313" key="2">
    <source>
        <dbReference type="EMBL" id="RKQ30017.1"/>
    </source>
</evidence>
<feature type="domain" description="Helix-turn-helix" evidence="1">
    <location>
        <begin position="6"/>
        <end position="54"/>
    </location>
</feature>
<dbReference type="InterPro" id="IPR041657">
    <property type="entry name" value="HTH_17"/>
</dbReference>
<protein>
    <submittedName>
        <fullName evidence="2">DNA-binding protein</fullName>
    </submittedName>
</protein>
<dbReference type="InterPro" id="IPR009061">
    <property type="entry name" value="DNA-bd_dom_put_sf"/>
</dbReference>
<keyword evidence="2" id="KW-0238">DNA-binding</keyword>
<evidence type="ECO:0000259" key="1">
    <source>
        <dbReference type="Pfam" id="PF12728"/>
    </source>
</evidence>
<dbReference type="InterPro" id="IPR010093">
    <property type="entry name" value="SinI_DNA-bd"/>
</dbReference>
<sequence>MQRRTMTVKETAAFLGVHTDTVYDLVKENKIPHLRIRSKILFLPEVLEDWIQHQAK</sequence>
<dbReference type="AlphaFoldDB" id="A0A494ZV71"/>
<proteinExistence type="predicted"/>
<dbReference type="Proteomes" id="UP000269301">
    <property type="component" value="Unassembled WGS sequence"/>
</dbReference>
<organism evidence="2 3">
    <name type="scientific">Oceanobacillus halophilus</name>
    <dbReference type="NCBI Taxonomy" id="930130"/>
    <lineage>
        <taxon>Bacteria</taxon>
        <taxon>Bacillati</taxon>
        <taxon>Bacillota</taxon>
        <taxon>Bacilli</taxon>
        <taxon>Bacillales</taxon>
        <taxon>Bacillaceae</taxon>
        <taxon>Oceanobacillus</taxon>
    </lineage>
</organism>
<gene>
    <name evidence="2" type="ORF">D8M06_16760</name>
</gene>
<name>A0A494ZV71_9BACI</name>